<reference evidence="7 8" key="1">
    <citation type="submission" date="2024-02" db="EMBL/GenBank/DDBJ databases">
        <authorList>
            <person name="Saticioglu I.B."/>
        </authorList>
    </citation>
    <scope>NUCLEOTIDE SEQUENCE [LARGE SCALE GENOMIC DNA]</scope>
    <source>
        <strain evidence="7 8">Mu-43</strain>
    </source>
</reference>
<dbReference type="InterPro" id="IPR005119">
    <property type="entry name" value="LysR_subst-bd"/>
</dbReference>
<proteinExistence type="inferred from homology"/>
<evidence type="ECO:0000256" key="3">
    <source>
        <dbReference type="ARBA" id="ARBA00023125"/>
    </source>
</evidence>
<evidence type="ECO:0000313" key="8">
    <source>
        <dbReference type="Proteomes" id="UP001366085"/>
    </source>
</evidence>
<evidence type="ECO:0000256" key="5">
    <source>
        <dbReference type="SAM" id="MobiDB-lite"/>
    </source>
</evidence>
<dbReference type="PANTHER" id="PTHR30346:SF0">
    <property type="entry name" value="HCA OPERON TRANSCRIPTIONAL ACTIVATOR HCAR"/>
    <property type="match status" value="1"/>
</dbReference>
<feature type="region of interest" description="Disordered" evidence="5">
    <location>
        <begin position="1"/>
        <end position="48"/>
    </location>
</feature>
<dbReference type="RefSeq" id="WP_337316378.1">
    <property type="nucleotide sequence ID" value="NZ_JBBDGN010000001.1"/>
</dbReference>
<sequence>MVKQSGRPSRGKRGSHAPRATPKKQSSTANRPKKPSAKPAPSAPAEDLTPRTFRLGVIPGATPGKWIDIWHRRMPHVTLELVPLDVATQRQTLEEVDAALVRLPIARESDLHVIRLYDELPVVVASAESHLMAAEELTAADLDGEVLLTPLDDVLGPLAVPTVAPNFPPVATTEDAVATVASGVGILVVPMSLARVHRRKDADYRVLTDGPTSTVALAWMRERTTPDVESFVGIVRGRRENSSR</sequence>
<evidence type="ECO:0000313" key="7">
    <source>
        <dbReference type="EMBL" id="MEJ1090216.1"/>
    </source>
</evidence>
<evidence type="ECO:0000256" key="2">
    <source>
        <dbReference type="ARBA" id="ARBA00023015"/>
    </source>
</evidence>
<dbReference type="Gene3D" id="3.40.190.10">
    <property type="entry name" value="Periplasmic binding protein-like II"/>
    <property type="match status" value="2"/>
</dbReference>
<dbReference type="EMBL" id="JBBDGN010000001">
    <property type="protein sequence ID" value="MEJ1090216.1"/>
    <property type="molecule type" value="Genomic_DNA"/>
</dbReference>
<dbReference type="SUPFAM" id="SSF53850">
    <property type="entry name" value="Periplasmic binding protein-like II"/>
    <property type="match status" value="1"/>
</dbReference>
<keyword evidence="4" id="KW-0804">Transcription</keyword>
<gene>
    <name evidence="7" type="ORF">WDU93_00805</name>
</gene>
<name>A0ABU8LFV8_9MICO</name>
<evidence type="ECO:0000256" key="1">
    <source>
        <dbReference type="ARBA" id="ARBA00009437"/>
    </source>
</evidence>
<evidence type="ECO:0000256" key="4">
    <source>
        <dbReference type="ARBA" id="ARBA00023163"/>
    </source>
</evidence>
<keyword evidence="3" id="KW-0238">DNA-binding</keyword>
<comment type="similarity">
    <text evidence="1">Belongs to the LysR transcriptional regulatory family.</text>
</comment>
<keyword evidence="2" id="KW-0805">Transcription regulation</keyword>
<dbReference type="Pfam" id="PF03466">
    <property type="entry name" value="LysR_substrate"/>
    <property type="match status" value="1"/>
</dbReference>
<comment type="caution">
    <text evidence="7">The sequence shown here is derived from an EMBL/GenBank/DDBJ whole genome shotgun (WGS) entry which is preliminary data.</text>
</comment>
<accession>A0ABU8LFV8</accession>
<keyword evidence="8" id="KW-1185">Reference proteome</keyword>
<evidence type="ECO:0000259" key="6">
    <source>
        <dbReference type="Pfam" id="PF03466"/>
    </source>
</evidence>
<dbReference type="Proteomes" id="UP001366085">
    <property type="component" value="Unassembled WGS sequence"/>
</dbReference>
<protein>
    <submittedName>
        <fullName evidence="7">LysR substrate-binding domain-containing protein</fullName>
    </submittedName>
</protein>
<feature type="domain" description="LysR substrate-binding" evidence="6">
    <location>
        <begin position="51"/>
        <end position="237"/>
    </location>
</feature>
<organism evidence="7 8">
    <name type="scientific">Microbacterium istanbulense</name>
    <dbReference type="NCBI Taxonomy" id="3122049"/>
    <lineage>
        <taxon>Bacteria</taxon>
        <taxon>Bacillati</taxon>
        <taxon>Actinomycetota</taxon>
        <taxon>Actinomycetes</taxon>
        <taxon>Micrococcales</taxon>
        <taxon>Microbacteriaceae</taxon>
        <taxon>Microbacterium</taxon>
    </lineage>
</organism>
<dbReference type="PANTHER" id="PTHR30346">
    <property type="entry name" value="TRANSCRIPTIONAL DUAL REGULATOR HCAR-RELATED"/>
    <property type="match status" value="1"/>
</dbReference>